<protein>
    <submittedName>
        <fullName evidence="2">Uncharacterized protein</fullName>
    </submittedName>
</protein>
<dbReference type="Proteomes" id="UP000282323">
    <property type="component" value="Unassembled WGS sequence"/>
</dbReference>
<sequence>MSNTVRTLRATAASMLLEIGAAIGTFVGLSWFGANAALAVVRGVGTSPADAGVPEEAVWFGILVAASLGTIWLERSGYRTIRANPAGGGEFARLSVCYLPVTFLPAGYALSSVVGGSGLVVNLYLIACVLVGGWLSFYGGLERLDVTSAYFVRTFLLVFCSAVFLAVAGVLLPVSDVLRVFVRTPVLGGATLALFALAGQILVLFAGFGIAVRDPTPVLDCR</sequence>
<feature type="transmembrane region" description="Helical" evidence="1">
    <location>
        <begin position="12"/>
        <end position="37"/>
    </location>
</feature>
<dbReference type="AlphaFoldDB" id="A0A3N6LU23"/>
<accession>A0A3N6LU23</accession>
<dbReference type="RefSeq" id="WP_124196929.1">
    <property type="nucleotide sequence ID" value="NZ_REGA01000018.1"/>
</dbReference>
<reference evidence="2 3" key="1">
    <citation type="submission" date="2018-10" db="EMBL/GenBank/DDBJ databases">
        <title>Natrarchaeobius chitinivorans gen. nov., sp. nov., and Natrarchaeobius haloalkaliphilus sp. nov., alkaliphilic, chitin-utilizing haloarchaea from hypersaline alkaline lakes.</title>
        <authorList>
            <person name="Sorokin D.Y."/>
            <person name="Elcheninov A.G."/>
            <person name="Kostrikina N.A."/>
            <person name="Bale N.J."/>
            <person name="Sinninghe Damste J.S."/>
            <person name="Khijniak T.V."/>
            <person name="Kublanov I.V."/>
            <person name="Toshchakov S.V."/>
        </authorList>
    </citation>
    <scope>NUCLEOTIDE SEQUENCE [LARGE SCALE GENOMIC DNA]</scope>
    <source>
        <strain evidence="2 3">AArcht4T</strain>
    </source>
</reference>
<name>A0A3N6LU23_NATCH</name>
<comment type="caution">
    <text evidence="2">The sequence shown here is derived from an EMBL/GenBank/DDBJ whole genome shotgun (WGS) entry which is preliminary data.</text>
</comment>
<feature type="transmembrane region" description="Helical" evidence="1">
    <location>
        <begin position="57"/>
        <end position="73"/>
    </location>
</feature>
<evidence type="ECO:0000313" key="2">
    <source>
        <dbReference type="EMBL" id="RQG92107.1"/>
    </source>
</evidence>
<feature type="transmembrane region" description="Helical" evidence="1">
    <location>
        <begin position="192"/>
        <end position="212"/>
    </location>
</feature>
<evidence type="ECO:0000256" key="1">
    <source>
        <dbReference type="SAM" id="Phobius"/>
    </source>
</evidence>
<keyword evidence="1" id="KW-0472">Membrane</keyword>
<keyword evidence="1" id="KW-0812">Transmembrane</keyword>
<dbReference type="EMBL" id="REGA01000018">
    <property type="protein sequence ID" value="RQG92107.1"/>
    <property type="molecule type" value="Genomic_DNA"/>
</dbReference>
<organism evidence="2 3">
    <name type="scientific">Natrarchaeobius chitinivorans</name>
    <dbReference type="NCBI Taxonomy" id="1679083"/>
    <lineage>
        <taxon>Archaea</taxon>
        <taxon>Methanobacteriati</taxon>
        <taxon>Methanobacteriota</taxon>
        <taxon>Stenosarchaea group</taxon>
        <taxon>Halobacteria</taxon>
        <taxon>Halobacteriales</taxon>
        <taxon>Natrialbaceae</taxon>
        <taxon>Natrarchaeobius</taxon>
    </lineage>
</organism>
<keyword evidence="3" id="KW-1185">Reference proteome</keyword>
<dbReference type="OrthoDB" id="205998at2157"/>
<gene>
    <name evidence="2" type="ORF">EA473_17795</name>
</gene>
<evidence type="ECO:0000313" key="3">
    <source>
        <dbReference type="Proteomes" id="UP000282323"/>
    </source>
</evidence>
<feature type="transmembrane region" description="Helical" evidence="1">
    <location>
        <begin position="150"/>
        <end position="172"/>
    </location>
</feature>
<feature type="transmembrane region" description="Helical" evidence="1">
    <location>
        <begin position="94"/>
        <end position="113"/>
    </location>
</feature>
<proteinExistence type="predicted"/>
<feature type="transmembrane region" description="Helical" evidence="1">
    <location>
        <begin position="119"/>
        <end position="138"/>
    </location>
</feature>
<keyword evidence="1" id="KW-1133">Transmembrane helix</keyword>